<organism evidence="2 3">
    <name type="scientific">Paracoccus shanxieyensis</name>
    <dbReference type="NCBI Taxonomy" id="2675752"/>
    <lineage>
        <taxon>Bacteria</taxon>
        <taxon>Pseudomonadati</taxon>
        <taxon>Pseudomonadota</taxon>
        <taxon>Alphaproteobacteria</taxon>
        <taxon>Rhodobacterales</taxon>
        <taxon>Paracoccaceae</taxon>
        <taxon>Paracoccus</taxon>
    </lineage>
</organism>
<dbReference type="RefSeq" id="WP_155043658.1">
    <property type="nucleotide sequence ID" value="NZ_WMIH01000003.1"/>
</dbReference>
<dbReference type="EMBL" id="WMII01000004">
    <property type="protein sequence ID" value="MTH63780.1"/>
    <property type="molecule type" value="Genomic_DNA"/>
</dbReference>
<dbReference type="Proteomes" id="UP000478740">
    <property type="component" value="Unassembled WGS sequence"/>
</dbReference>
<dbReference type="Gene3D" id="3.40.1350.10">
    <property type="match status" value="1"/>
</dbReference>
<protein>
    <submittedName>
        <fullName evidence="2">Uncharacterized protein</fullName>
    </submittedName>
</protein>
<name>A0A6L6IXK4_9RHOB</name>
<accession>A0A6L6IXK4</accession>
<dbReference type="InterPro" id="IPR011856">
    <property type="entry name" value="tRNA_endonuc-like_dom_sf"/>
</dbReference>
<dbReference type="AlphaFoldDB" id="A0A6L6IXK4"/>
<proteinExistence type="inferred from homology"/>
<dbReference type="PANTHER" id="PTHR34039">
    <property type="entry name" value="UPF0102 PROTEIN YRAN"/>
    <property type="match status" value="1"/>
</dbReference>
<evidence type="ECO:0000313" key="3">
    <source>
        <dbReference type="Proteomes" id="UP000478740"/>
    </source>
</evidence>
<dbReference type="InterPro" id="IPR003509">
    <property type="entry name" value="UPF0102_YraN-like"/>
</dbReference>
<reference evidence="2 3" key="1">
    <citation type="submission" date="2019-11" db="EMBL/GenBank/DDBJ databases">
        <authorList>
            <person name="Dong K."/>
        </authorList>
    </citation>
    <scope>NUCLEOTIDE SEQUENCE [LARGE SCALE GENOMIC DNA]</scope>
    <source>
        <strain evidence="2 3">DK608</strain>
    </source>
</reference>
<dbReference type="Pfam" id="PF02021">
    <property type="entry name" value="UPF0102"/>
    <property type="match status" value="1"/>
</dbReference>
<evidence type="ECO:0000313" key="2">
    <source>
        <dbReference type="EMBL" id="MTH63780.1"/>
    </source>
</evidence>
<dbReference type="PANTHER" id="PTHR34039:SF1">
    <property type="entry name" value="UPF0102 PROTEIN YRAN"/>
    <property type="match status" value="1"/>
</dbReference>
<gene>
    <name evidence="2" type="ORF">GL284_05805</name>
</gene>
<evidence type="ECO:0000256" key="1">
    <source>
        <dbReference type="ARBA" id="ARBA00006738"/>
    </source>
</evidence>
<comment type="caution">
    <text evidence="2">The sequence shown here is derived from an EMBL/GenBank/DDBJ whole genome shotgun (WGS) entry which is preliminary data.</text>
</comment>
<dbReference type="SUPFAM" id="SSF52980">
    <property type="entry name" value="Restriction endonuclease-like"/>
    <property type="match status" value="1"/>
</dbReference>
<sequence length="122" mass="13511">MQRVRRGQKAYSAGLMGEESVCRDYVSRGYAPIASRWRGSCGEIDLIMQRGDEYVFVEVKASSSHARAAERIDRRQMDRICNAALEFCTGLAQGLLTLMRFDAALVDATGRVQVIENAFGSA</sequence>
<comment type="similarity">
    <text evidence="1">Belongs to the UPF0102 family.</text>
</comment>
<keyword evidence="3" id="KW-1185">Reference proteome</keyword>
<dbReference type="GO" id="GO:0003676">
    <property type="term" value="F:nucleic acid binding"/>
    <property type="evidence" value="ECO:0007669"/>
    <property type="project" value="InterPro"/>
</dbReference>
<dbReference type="InterPro" id="IPR011335">
    <property type="entry name" value="Restrct_endonuc-II-like"/>
</dbReference>